<evidence type="ECO:0000313" key="5">
    <source>
        <dbReference type="Proteomes" id="UP001209257"/>
    </source>
</evidence>
<dbReference type="PANTHER" id="PTHR12788">
    <property type="entry name" value="PROTEIN-TYROSINE SULFOTRANSFERASE 2"/>
    <property type="match status" value="1"/>
</dbReference>
<evidence type="ECO:0000256" key="1">
    <source>
        <dbReference type="ARBA" id="ARBA00022679"/>
    </source>
</evidence>
<reference evidence="5" key="1">
    <citation type="submission" date="2023-07" db="EMBL/GenBank/DDBJ databases">
        <title>Study on multiphase classification of strain Alteromonas salexigens isolated from the Yellow Sea.</title>
        <authorList>
            <person name="Sun L."/>
        </authorList>
    </citation>
    <scope>NUCLEOTIDE SEQUENCE [LARGE SCALE GENOMIC DNA]</scope>
    <source>
        <strain evidence="5">ASW11-19</strain>
    </source>
</reference>
<feature type="repeat" description="TPR" evidence="2">
    <location>
        <begin position="309"/>
        <end position="342"/>
    </location>
</feature>
<dbReference type="Pfam" id="PF14559">
    <property type="entry name" value="TPR_19"/>
    <property type="match status" value="1"/>
</dbReference>
<dbReference type="InterPro" id="IPR011990">
    <property type="entry name" value="TPR-like_helical_dom_sf"/>
</dbReference>
<dbReference type="Gene3D" id="3.40.50.300">
    <property type="entry name" value="P-loop containing nucleotide triphosphate hydrolases"/>
    <property type="match status" value="1"/>
</dbReference>
<evidence type="ECO:0000256" key="2">
    <source>
        <dbReference type="PROSITE-ProRule" id="PRU00339"/>
    </source>
</evidence>
<comment type="caution">
    <text evidence="4">The sequence shown here is derived from an EMBL/GenBank/DDBJ whole genome shotgun (WGS) entry which is preliminary data.</text>
</comment>
<dbReference type="PROSITE" id="PS50005">
    <property type="entry name" value="TPR"/>
    <property type="match status" value="1"/>
</dbReference>
<feature type="compositionally biased region" description="Basic and acidic residues" evidence="3">
    <location>
        <begin position="38"/>
        <end position="54"/>
    </location>
</feature>
<sequence>MQNTHQDINAILKSARQAVQQGQFASAIDTINNALPGTHEDAASSNEPKQDTHVSEQANDLQQDTHLNVKAKVELLYLRAVALRLSQHFTQAIEDTHTILSLRPDHGRAFQEQAYSYKALNQHRQAASAFYQATRFNPALLASWQQLLAIYQQQNNARAESLAQQHISFLTSLPKPVLGAYDLMYDGQLAAADSVCRRYLQQHNHDAEAMVLLAEIGMKLKAYHEAEFLLESCVALHPEHERAAVSYQGLLARLGKYPQAKTFAEKRLQNQPDNFTLQVAYANALVGVGELAQAIDIYRSLLESNNDRPAVWLSLGHAYKAEGDRKAAIECYETAAQLMPEFGDAYWSLANTKTYPFSDAMLETMAEQAARDDVGLEDTIHLCFALGKAYEDRQDYPAAFEHYHRGNTLKRATIDFDIARTEAAMAAQQEACQKDLFARKAGCDDPAPIFVVGLPRAGSTLLEQILASHSQVDGTMELHDILTIASRLSGQQTPYPFNLASLTDDQCRRLGELYIEQTQAYRQGAPFFIDKMPNNFIHIGLIKRILPNAKIIDARREPFACCFSGYKQLFGDGQEFSYSLSDIGRYYRAYENLMDHWHTVLPGEVLTVQHESVLDDLEGQVKRMLDFCGLPFEAECLSFHETKRVIKTPSSEQVRQPINRSGTKQWLPFTEYLTTLFTALDQFPESSR</sequence>
<organism evidence="4 5">
    <name type="scientific">Alteromonas salexigens</name>
    <dbReference type="NCBI Taxonomy" id="2982530"/>
    <lineage>
        <taxon>Bacteria</taxon>
        <taxon>Pseudomonadati</taxon>
        <taxon>Pseudomonadota</taxon>
        <taxon>Gammaproteobacteria</taxon>
        <taxon>Alteromonadales</taxon>
        <taxon>Alteromonadaceae</taxon>
        <taxon>Alteromonas/Salinimonas group</taxon>
        <taxon>Alteromonas</taxon>
    </lineage>
</organism>
<dbReference type="SMART" id="SM00028">
    <property type="entry name" value="TPR"/>
    <property type="match status" value="5"/>
</dbReference>
<evidence type="ECO:0000256" key="3">
    <source>
        <dbReference type="SAM" id="MobiDB-lite"/>
    </source>
</evidence>
<protein>
    <submittedName>
        <fullName evidence="4">Sulfotransferase</fullName>
    </submittedName>
</protein>
<dbReference type="Proteomes" id="UP001209257">
    <property type="component" value="Unassembled WGS sequence"/>
</dbReference>
<dbReference type="Pfam" id="PF13469">
    <property type="entry name" value="Sulfotransfer_3"/>
    <property type="match status" value="1"/>
</dbReference>
<dbReference type="SUPFAM" id="SSF48452">
    <property type="entry name" value="TPR-like"/>
    <property type="match status" value="1"/>
</dbReference>
<keyword evidence="2" id="KW-0802">TPR repeat</keyword>
<dbReference type="Gene3D" id="1.25.40.10">
    <property type="entry name" value="Tetratricopeptide repeat domain"/>
    <property type="match status" value="3"/>
</dbReference>
<dbReference type="PANTHER" id="PTHR12788:SF10">
    <property type="entry name" value="PROTEIN-TYROSINE SULFOTRANSFERASE"/>
    <property type="match status" value="1"/>
</dbReference>
<gene>
    <name evidence="4" type="ORF">OCL06_07325</name>
</gene>
<dbReference type="RefSeq" id="WP_262993078.1">
    <property type="nucleotide sequence ID" value="NZ_JAOTJC010000006.1"/>
</dbReference>
<name>A0ABT2VM58_9ALTE</name>
<feature type="region of interest" description="Disordered" evidence="3">
    <location>
        <begin position="35"/>
        <end position="63"/>
    </location>
</feature>
<accession>A0ABT2VM58</accession>
<proteinExistence type="predicted"/>
<dbReference type="InterPro" id="IPR019734">
    <property type="entry name" value="TPR_rpt"/>
</dbReference>
<keyword evidence="1" id="KW-0808">Transferase</keyword>
<keyword evidence="5" id="KW-1185">Reference proteome</keyword>
<dbReference type="SUPFAM" id="SSF52540">
    <property type="entry name" value="P-loop containing nucleoside triphosphate hydrolases"/>
    <property type="match status" value="1"/>
</dbReference>
<dbReference type="EMBL" id="JAOTJC010000006">
    <property type="protein sequence ID" value="MCU7554405.1"/>
    <property type="molecule type" value="Genomic_DNA"/>
</dbReference>
<dbReference type="InterPro" id="IPR026634">
    <property type="entry name" value="TPST-like"/>
</dbReference>
<dbReference type="InterPro" id="IPR027417">
    <property type="entry name" value="P-loop_NTPase"/>
</dbReference>
<evidence type="ECO:0000313" key="4">
    <source>
        <dbReference type="EMBL" id="MCU7554405.1"/>
    </source>
</evidence>